<dbReference type="Proteomes" id="UP000055048">
    <property type="component" value="Unassembled WGS sequence"/>
</dbReference>
<protein>
    <submittedName>
        <fullName evidence="1">Uncharacterized protein</fullName>
    </submittedName>
</protein>
<keyword evidence="2" id="KW-1185">Reference proteome</keyword>
<dbReference type="AlphaFoldDB" id="A0A0V0TKV0"/>
<sequence length="172" mass="19447">MSLEMFLMLRGRAHVIPFDLSIVKDAIAEVLDHGTRRVGMYQSSKLVLKSLPIMKISIVLLYFQLWKSHIGECVLSSSIFELRVSRSSKKSSIFSIASLMSTICQRFSPSRSVCALFHYPKYLSDGQRLIEAVQKSRLLQSMRFCFSETVPSAKSVAVFQPRGTKTCSSRIE</sequence>
<accession>A0A0V0TKV0</accession>
<reference evidence="1 2" key="1">
    <citation type="submission" date="2015-01" db="EMBL/GenBank/DDBJ databases">
        <title>Evolution of Trichinella species and genotypes.</title>
        <authorList>
            <person name="Korhonen P.K."/>
            <person name="Edoardo P."/>
            <person name="Giuseppe L.R."/>
            <person name="Gasser R.B."/>
        </authorList>
    </citation>
    <scope>NUCLEOTIDE SEQUENCE [LARGE SCALE GENOMIC DNA]</scope>
    <source>
        <strain evidence="1">ISS417</strain>
    </source>
</reference>
<gene>
    <name evidence="1" type="ORF">T05_10235</name>
</gene>
<comment type="caution">
    <text evidence="1">The sequence shown here is derived from an EMBL/GenBank/DDBJ whole genome shotgun (WGS) entry which is preliminary data.</text>
</comment>
<proteinExistence type="predicted"/>
<evidence type="ECO:0000313" key="2">
    <source>
        <dbReference type="Proteomes" id="UP000055048"/>
    </source>
</evidence>
<evidence type="ECO:0000313" key="1">
    <source>
        <dbReference type="EMBL" id="KRX39537.1"/>
    </source>
</evidence>
<organism evidence="1 2">
    <name type="scientific">Trichinella murrelli</name>
    <dbReference type="NCBI Taxonomy" id="144512"/>
    <lineage>
        <taxon>Eukaryota</taxon>
        <taxon>Metazoa</taxon>
        <taxon>Ecdysozoa</taxon>
        <taxon>Nematoda</taxon>
        <taxon>Enoplea</taxon>
        <taxon>Dorylaimia</taxon>
        <taxon>Trichinellida</taxon>
        <taxon>Trichinellidae</taxon>
        <taxon>Trichinella</taxon>
    </lineage>
</organism>
<dbReference type="EMBL" id="JYDJ01000230">
    <property type="protein sequence ID" value="KRX39537.1"/>
    <property type="molecule type" value="Genomic_DNA"/>
</dbReference>
<dbReference type="OrthoDB" id="5938393at2759"/>
<name>A0A0V0TKV0_9BILA</name>